<evidence type="ECO:0000256" key="2">
    <source>
        <dbReference type="SAM" id="Coils"/>
    </source>
</evidence>
<feature type="region of interest" description="Disordered" evidence="3">
    <location>
        <begin position="325"/>
        <end position="358"/>
    </location>
</feature>
<dbReference type="GO" id="GO:0005856">
    <property type="term" value="C:cytoskeleton"/>
    <property type="evidence" value="ECO:0007669"/>
    <property type="project" value="UniProtKB-ARBA"/>
</dbReference>
<dbReference type="InterPro" id="IPR025252">
    <property type="entry name" value="DUF4200"/>
</dbReference>
<organism evidence="5 6">
    <name type="scientific">Lingula anatina</name>
    <name type="common">Brachiopod</name>
    <name type="synonym">Lingula unguis</name>
    <dbReference type="NCBI Taxonomy" id="7574"/>
    <lineage>
        <taxon>Eukaryota</taxon>
        <taxon>Metazoa</taxon>
        <taxon>Spiralia</taxon>
        <taxon>Lophotrochozoa</taxon>
        <taxon>Brachiopoda</taxon>
        <taxon>Linguliformea</taxon>
        <taxon>Lingulata</taxon>
        <taxon>Lingulida</taxon>
        <taxon>Linguloidea</taxon>
        <taxon>Lingulidae</taxon>
        <taxon>Lingula</taxon>
    </lineage>
</organism>
<feature type="domain" description="DUF4200" evidence="4">
    <location>
        <begin position="58"/>
        <end position="175"/>
    </location>
</feature>
<protein>
    <submittedName>
        <fullName evidence="6">Coiled-coil domain-containing protein 42 homolog</fullName>
    </submittedName>
</protein>
<keyword evidence="1 2" id="KW-0175">Coiled coil</keyword>
<dbReference type="RefSeq" id="XP_013417474.1">
    <property type="nucleotide sequence ID" value="XM_013562020.1"/>
</dbReference>
<dbReference type="PANTHER" id="PTHR21683:SF18">
    <property type="entry name" value="COILED-COIL DOMAIN-CONTAINING PROTEIN 42 HOMOLOG"/>
    <property type="match status" value="1"/>
</dbReference>
<dbReference type="InterPro" id="IPR051147">
    <property type="entry name" value="CFAP_domain-containing"/>
</dbReference>
<proteinExistence type="predicted"/>
<evidence type="ECO:0000256" key="1">
    <source>
        <dbReference type="ARBA" id="ARBA00023054"/>
    </source>
</evidence>
<dbReference type="GeneID" id="106178722"/>
<dbReference type="KEGG" id="lak:106178722"/>
<dbReference type="InParanoid" id="A0A1S3K4Y0"/>
<feature type="coiled-coil region" evidence="2">
    <location>
        <begin position="93"/>
        <end position="159"/>
    </location>
</feature>
<accession>A0A1S3K4Y0</accession>
<evidence type="ECO:0000313" key="6">
    <source>
        <dbReference type="RefSeq" id="XP_013417474.1"/>
    </source>
</evidence>
<keyword evidence="5" id="KW-1185">Reference proteome</keyword>
<evidence type="ECO:0000313" key="5">
    <source>
        <dbReference type="Proteomes" id="UP000085678"/>
    </source>
</evidence>
<dbReference type="OMA" id="RRAIHKY"/>
<feature type="compositionally biased region" description="Basic residues" evidence="3">
    <location>
        <begin position="337"/>
        <end position="351"/>
    </location>
</feature>
<evidence type="ECO:0000256" key="3">
    <source>
        <dbReference type="SAM" id="MobiDB-lite"/>
    </source>
</evidence>
<feature type="coiled-coil region" evidence="2">
    <location>
        <begin position="207"/>
        <end position="244"/>
    </location>
</feature>
<sequence length="358" mass="42155">MAAGTFKLDLGDQKKNVFVTQLQDRDYDEEDVTAYPIVKESADKLIETGINTLQKTLLLKKEVEVDKVHLELLSKRAEFKERMQACSERQIKVQKKQQQMKEKVSQYEKFIKENEAKRRRAIQKYQNEVKLREQRTRELEMLQEQLEDLKQRHKYLEKKISQTKKFEQYLLRVVDAMPENYIEMQDNMVNSLMMRHRTLNETNKDLVEGVSEKADELEKLRNHLDQLKQEHDKMKLSINSELSKMQKHQEGRVDGNKQLEESYILGKGDFREQRSELGQILMAINNIANKCTKETDIPVERIMLDEKLDRIQEYMLERIDVAQMASADGSEGDQRTKSGRSGHSWSRKKNAPKVMFAA</sequence>
<dbReference type="Proteomes" id="UP000085678">
    <property type="component" value="Unplaced"/>
</dbReference>
<reference evidence="6" key="1">
    <citation type="submission" date="2025-08" db="UniProtKB">
        <authorList>
            <consortium name="RefSeq"/>
        </authorList>
    </citation>
    <scope>IDENTIFICATION</scope>
    <source>
        <tissue evidence="6">Gonads</tissue>
    </source>
</reference>
<dbReference type="OrthoDB" id="2134857at2759"/>
<evidence type="ECO:0000259" key="4">
    <source>
        <dbReference type="Pfam" id="PF13863"/>
    </source>
</evidence>
<gene>
    <name evidence="6" type="primary">LOC106178722</name>
</gene>
<dbReference type="PANTHER" id="PTHR21683">
    <property type="entry name" value="COILED-COIL DOMAIN-CONTAINING PROTEIN 42 LIKE-2-LIKE-RELATED"/>
    <property type="match status" value="1"/>
</dbReference>
<dbReference type="AlphaFoldDB" id="A0A1S3K4Y0"/>
<dbReference type="STRING" id="7574.A0A1S3K4Y0"/>
<name>A0A1S3K4Y0_LINAN</name>
<dbReference type="Pfam" id="PF13863">
    <property type="entry name" value="DUF4200"/>
    <property type="match status" value="1"/>
</dbReference>